<sequence>MIIFLVFAIAKGSYTNECCKCPTSAIQSPAPCPQHTPPVFCPPHTSQLPCPPIYCPPPPVCPPPLPPPPPVLPVCPPPILCPQALHYPPVSPFKPIPCAQSNSFIGRSGDNYPVGGILPPPRTIQNTYQTTEKEKESKDNDESEPIEIMKAVFPKTQWKIPQETEKLASINDDHYTVPPYSDSLQLLSSKKKPVRYYASKLLKENASFGPIISYIQDSEEHQKKNYFSISQNDCCSGCNQPCQFTQHNSSTRRSAKITTNPICNNVILRYLMNQVIVPDITEAKRRIQRISERLLLGEFNVVCGKEFAYVIHAQEFCLHSVSDVTCYMFRTDK</sequence>
<evidence type="ECO:0000313" key="3">
    <source>
        <dbReference type="EMBL" id="VDN59687.1"/>
    </source>
</evidence>
<reference evidence="3 5" key="2">
    <citation type="submission" date="2018-11" db="EMBL/GenBank/DDBJ databases">
        <authorList>
            <consortium name="Pathogen Informatics"/>
        </authorList>
    </citation>
    <scope>NUCLEOTIDE SEQUENCE [LARGE SCALE GENOMIC DNA]</scope>
</reference>
<organism evidence="4 6">
    <name type="scientific">Dracunculus medinensis</name>
    <name type="common">Guinea worm</name>
    <dbReference type="NCBI Taxonomy" id="318479"/>
    <lineage>
        <taxon>Eukaryota</taxon>
        <taxon>Metazoa</taxon>
        <taxon>Ecdysozoa</taxon>
        <taxon>Nematoda</taxon>
        <taxon>Chromadorea</taxon>
        <taxon>Rhabditida</taxon>
        <taxon>Spirurina</taxon>
        <taxon>Dracunculoidea</taxon>
        <taxon>Dracunculidae</taxon>
        <taxon>Dracunculus</taxon>
    </lineage>
</organism>
<name>A0A0N4UGD5_DRAME</name>
<dbReference type="WBParaSite" id="DME_0000654901-mRNA-1">
    <property type="protein sequence ID" value="DME_0000654901-mRNA-1"/>
    <property type="gene ID" value="DME_0000654901"/>
</dbReference>
<evidence type="ECO:0000313" key="4">
    <source>
        <dbReference type="Proteomes" id="UP000038040"/>
    </source>
</evidence>
<protein>
    <submittedName>
        <fullName evidence="6">Ground-like domain-containing protein</fullName>
    </submittedName>
</protein>
<keyword evidence="1" id="KW-0732">Signal</keyword>
<feature type="domain" description="Ground-like" evidence="2">
    <location>
        <begin position="263"/>
        <end position="329"/>
    </location>
</feature>
<dbReference type="STRING" id="318479.A0A0N4UGD5"/>
<keyword evidence="5" id="KW-1185">Reference proteome</keyword>
<dbReference type="Proteomes" id="UP000038040">
    <property type="component" value="Unplaced"/>
</dbReference>
<evidence type="ECO:0000313" key="5">
    <source>
        <dbReference type="Proteomes" id="UP000274756"/>
    </source>
</evidence>
<dbReference type="EMBL" id="UYYG01001187">
    <property type="protein sequence ID" value="VDN59687.1"/>
    <property type="molecule type" value="Genomic_DNA"/>
</dbReference>
<evidence type="ECO:0000313" key="6">
    <source>
        <dbReference type="WBParaSite" id="DME_0000654901-mRNA-1"/>
    </source>
</evidence>
<evidence type="ECO:0000259" key="2">
    <source>
        <dbReference type="Pfam" id="PF04155"/>
    </source>
</evidence>
<dbReference type="OrthoDB" id="5819427at2759"/>
<accession>A0A0N4UGD5</accession>
<dbReference type="Pfam" id="PF04155">
    <property type="entry name" value="Ground-like"/>
    <property type="match status" value="1"/>
</dbReference>
<evidence type="ECO:0000256" key="1">
    <source>
        <dbReference type="SAM" id="SignalP"/>
    </source>
</evidence>
<feature type="chain" id="PRO_5033720942" evidence="1">
    <location>
        <begin position="16"/>
        <end position="333"/>
    </location>
</feature>
<reference evidence="6" key="1">
    <citation type="submission" date="2017-02" db="UniProtKB">
        <authorList>
            <consortium name="WormBaseParasite"/>
        </authorList>
    </citation>
    <scope>IDENTIFICATION</scope>
</reference>
<dbReference type="Proteomes" id="UP000274756">
    <property type="component" value="Unassembled WGS sequence"/>
</dbReference>
<proteinExistence type="predicted"/>
<gene>
    <name evidence="3" type="ORF">DME_LOCUS9660</name>
</gene>
<dbReference type="InterPro" id="IPR007284">
    <property type="entry name" value="Ground-like_dom"/>
</dbReference>
<dbReference type="AlphaFoldDB" id="A0A0N4UGD5"/>
<feature type="signal peptide" evidence="1">
    <location>
        <begin position="1"/>
        <end position="15"/>
    </location>
</feature>